<evidence type="ECO:0000256" key="2">
    <source>
        <dbReference type="ARBA" id="ARBA00007891"/>
    </source>
</evidence>
<dbReference type="GO" id="GO:0015031">
    <property type="term" value="P:protein transport"/>
    <property type="evidence" value="ECO:0007669"/>
    <property type="project" value="UniProtKB-KW"/>
</dbReference>
<dbReference type="GO" id="GO:0005484">
    <property type="term" value="F:SNAP receptor activity"/>
    <property type="evidence" value="ECO:0007669"/>
    <property type="project" value="TreeGrafter"/>
</dbReference>
<sequence>MGISRTEVNLLRLLDSAPRQRNQAKLIHYITTSQGLLEQLAAETTEGMSSVSKAKLNEYSDKIEELAAMLAPEVPDDAKAVNEIKGHSPKGHDVGSPTVLSSGLRRRLIGSQVEAEQIVSEKERDAGAPIRLDAAAQARIDKHRLLQEGLIDEMVELAHQLNKSSLIMNRSMQEMEKLVMTDFVSSQEQHPHCGNKLALYPLSKFRYSIQQRQLWSIAWQAAAMLMLVPWSMPMLLAGAASEGDLRPRLLR</sequence>
<dbReference type="PANTHER" id="PTHR13050:SF8">
    <property type="entry name" value="OS09G0272500 PROTEIN"/>
    <property type="match status" value="1"/>
</dbReference>
<dbReference type="GO" id="GO:0031201">
    <property type="term" value="C:SNARE complex"/>
    <property type="evidence" value="ECO:0007669"/>
    <property type="project" value="TreeGrafter"/>
</dbReference>
<gene>
    <name evidence="10" type="ORF">NCGR_LOCUS17557</name>
</gene>
<keyword evidence="6" id="KW-0931">ER-Golgi transport</keyword>
<keyword evidence="3" id="KW-0813">Transport</keyword>
<organism evidence="10 11">
    <name type="scientific">Miscanthus lutarioriparius</name>
    <dbReference type="NCBI Taxonomy" id="422564"/>
    <lineage>
        <taxon>Eukaryota</taxon>
        <taxon>Viridiplantae</taxon>
        <taxon>Streptophyta</taxon>
        <taxon>Embryophyta</taxon>
        <taxon>Tracheophyta</taxon>
        <taxon>Spermatophyta</taxon>
        <taxon>Magnoliopsida</taxon>
        <taxon>Liliopsida</taxon>
        <taxon>Poales</taxon>
        <taxon>Poaceae</taxon>
        <taxon>PACMAD clade</taxon>
        <taxon>Panicoideae</taxon>
        <taxon>Andropogonodae</taxon>
        <taxon>Andropogoneae</taxon>
        <taxon>Saccharinae</taxon>
        <taxon>Miscanthus</taxon>
    </lineage>
</organism>
<dbReference type="GO" id="GO:0006890">
    <property type="term" value="P:retrograde vesicle-mediated transport, Golgi to endoplasmic reticulum"/>
    <property type="evidence" value="ECO:0007669"/>
    <property type="project" value="TreeGrafter"/>
</dbReference>
<name>A0A811NJE6_9POAL</name>
<evidence type="ECO:0000256" key="6">
    <source>
        <dbReference type="ARBA" id="ARBA00022892"/>
    </source>
</evidence>
<evidence type="ECO:0000313" key="10">
    <source>
        <dbReference type="EMBL" id="CAD6225541.1"/>
    </source>
</evidence>
<accession>A0A811NJE6</accession>
<comment type="similarity">
    <text evidence="2">Belongs to the USE1 family.</text>
</comment>
<evidence type="ECO:0000256" key="3">
    <source>
        <dbReference type="ARBA" id="ARBA00022448"/>
    </source>
</evidence>
<evidence type="ECO:0000256" key="8">
    <source>
        <dbReference type="ARBA" id="ARBA00022989"/>
    </source>
</evidence>
<evidence type="ECO:0000256" key="1">
    <source>
        <dbReference type="ARBA" id="ARBA00004163"/>
    </source>
</evidence>
<keyword evidence="5" id="KW-0256">Endoplasmic reticulum</keyword>
<dbReference type="Proteomes" id="UP000604825">
    <property type="component" value="Unassembled WGS sequence"/>
</dbReference>
<keyword evidence="9" id="KW-0472">Membrane</keyword>
<evidence type="ECO:0000313" key="11">
    <source>
        <dbReference type="Proteomes" id="UP000604825"/>
    </source>
</evidence>
<dbReference type="EMBL" id="CAJGYO010000004">
    <property type="protein sequence ID" value="CAD6225541.1"/>
    <property type="molecule type" value="Genomic_DNA"/>
</dbReference>
<keyword evidence="8" id="KW-1133">Transmembrane helix</keyword>
<dbReference type="Pfam" id="PF09753">
    <property type="entry name" value="Use1"/>
    <property type="match status" value="1"/>
</dbReference>
<keyword evidence="4" id="KW-0812">Transmembrane</keyword>
<evidence type="ECO:0000256" key="9">
    <source>
        <dbReference type="ARBA" id="ARBA00023136"/>
    </source>
</evidence>
<evidence type="ECO:0000256" key="5">
    <source>
        <dbReference type="ARBA" id="ARBA00022824"/>
    </source>
</evidence>
<comment type="caution">
    <text evidence="10">The sequence shown here is derived from an EMBL/GenBank/DDBJ whole genome shotgun (WGS) entry which is preliminary data.</text>
</comment>
<proteinExistence type="inferred from homology"/>
<dbReference type="PANTHER" id="PTHR13050">
    <property type="entry name" value="USE1-LIKE PROTEIN"/>
    <property type="match status" value="1"/>
</dbReference>
<dbReference type="OrthoDB" id="4506189at2759"/>
<protein>
    <submittedName>
        <fullName evidence="10">Uncharacterized protein</fullName>
    </submittedName>
</protein>
<keyword evidence="7" id="KW-0653">Protein transport</keyword>
<comment type="subcellular location">
    <subcellularLocation>
        <location evidence="1">Endoplasmic reticulum membrane</location>
        <topology evidence="1">Single-pass type IV membrane protein</topology>
    </subcellularLocation>
</comment>
<keyword evidence="11" id="KW-1185">Reference proteome</keyword>
<evidence type="ECO:0000256" key="4">
    <source>
        <dbReference type="ARBA" id="ARBA00022692"/>
    </source>
</evidence>
<dbReference type="GO" id="GO:0005789">
    <property type="term" value="C:endoplasmic reticulum membrane"/>
    <property type="evidence" value="ECO:0007669"/>
    <property type="project" value="UniProtKB-SubCell"/>
</dbReference>
<evidence type="ECO:0000256" key="7">
    <source>
        <dbReference type="ARBA" id="ARBA00022927"/>
    </source>
</evidence>
<dbReference type="AlphaFoldDB" id="A0A811NJE6"/>
<dbReference type="InterPro" id="IPR019150">
    <property type="entry name" value="Vesicle_transport_protein_Use1"/>
</dbReference>
<reference evidence="10" key="1">
    <citation type="submission" date="2020-10" db="EMBL/GenBank/DDBJ databases">
        <authorList>
            <person name="Han B."/>
            <person name="Lu T."/>
            <person name="Zhao Q."/>
            <person name="Huang X."/>
            <person name="Zhao Y."/>
        </authorList>
    </citation>
    <scope>NUCLEOTIDE SEQUENCE</scope>
</reference>